<proteinExistence type="predicted"/>
<dbReference type="RefSeq" id="WP_024625515.1">
    <property type="nucleotide sequence ID" value="NZ_AYGX02000122.1"/>
</dbReference>
<reference evidence="1 2" key="1">
    <citation type="journal article" date="2015" name="Genome Announc.">
        <title>Expanding the biotechnology potential of lactobacilli through comparative genomics of 213 strains and associated genera.</title>
        <authorList>
            <person name="Sun Z."/>
            <person name="Harris H.M."/>
            <person name="McCann A."/>
            <person name="Guo C."/>
            <person name="Argimon S."/>
            <person name="Zhang W."/>
            <person name="Yang X."/>
            <person name="Jeffery I.B."/>
            <person name="Cooney J.C."/>
            <person name="Kagawa T.F."/>
            <person name="Liu W."/>
            <person name="Song Y."/>
            <person name="Salvetti E."/>
            <person name="Wrobel A."/>
            <person name="Rasinkangas P."/>
            <person name="Parkhill J."/>
            <person name="Rea M.C."/>
            <person name="O'Sullivan O."/>
            <person name="Ritari J."/>
            <person name="Douillard F.P."/>
            <person name="Paul Ross R."/>
            <person name="Yang R."/>
            <person name="Briner A.E."/>
            <person name="Felis G.E."/>
            <person name="de Vos W.M."/>
            <person name="Barrangou R."/>
            <person name="Klaenhammer T.R."/>
            <person name="Caufield P.W."/>
            <person name="Cui Y."/>
            <person name="Zhang H."/>
            <person name="O'Toole P.W."/>
        </authorList>
    </citation>
    <scope>NUCLEOTIDE SEQUENCE [LARGE SCALE GENOMIC DNA]</scope>
    <source>
        <strain evidence="1 2">DSM 21115</strain>
    </source>
</reference>
<name>A0A0R2NMH4_9LACO</name>
<evidence type="ECO:0000313" key="2">
    <source>
        <dbReference type="Proteomes" id="UP000050920"/>
    </source>
</evidence>
<dbReference type="AlphaFoldDB" id="A0A0R2NMH4"/>
<protein>
    <submittedName>
        <fullName evidence="1">Uncharacterized protein</fullName>
    </submittedName>
</protein>
<gene>
    <name evidence="1" type="ORF">DY78_GL000820</name>
</gene>
<organism evidence="1 2">
    <name type="scientific">Lactiplantibacillus fabifermentans DSM 21115</name>
    <dbReference type="NCBI Taxonomy" id="1413187"/>
    <lineage>
        <taxon>Bacteria</taxon>
        <taxon>Bacillati</taxon>
        <taxon>Bacillota</taxon>
        <taxon>Bacilli</taxon>
        <taxon>Lactobacillales</taxon>
        <taxon>Lactobacillaceae</taxon>
        <taxon>Lactiplantibacillus</taxon>
    </lineage>
</organism>
<comment type="caution">
    <text evidence="1">The sequence shown here is derived from an EMBL/GenBank/DDBJ whole genome shotgun (WGS) entry which is preliminary data.</text>
</comment>
<accession>A0A0R2NMH4</accession>
<evidence type="ECO:0000313" key="1">
    <source>
        <dbReference type="EMBL" id="KRO26556.1"/>
    </source>
</evidence>
<dbReference type="EMBL" id="AYGX02000122">
    <property type="protein sequence ID" value="KRO26556.1"/>
    <property type="molecule type" value="Genomic_DNA"/>
</dbReference>
<sequence length="100" mass="11233">MQVNVVTSVVAGQETVDTKAIQAFIDALSEQLGKDYTFKLDTDYGKSLDTDDADVYLVYFGSQANLTPAQRQKMIIFYAQDDVDNLIIGRFVDMLQQLNK</sequence>
<dbReference type="Proteomes" id="UP000050920">
    <property type="component" value="Unassembled WGS sequence"/>
</dbReference>
<keyword evidence="2" id="KW-1185">Reference proteome</keyword>